<dbReference type="Proteomes" id="UP001209229">
    <property type="component" value="Unassembled WGS sequence"/>
</dbReference>
<comment type="subcellular location">
    <subcellularLocation>
        <location evidence="8">Cell membrane</location>
        <topology evidence="8">Multi-pass membrane protein</topology>
    </subcellularLocation>
    <subcellularLocation>
        <location evidence="1">Membrane</location>
        <topology evidence="1">Multi-pass membrane protein</topology>
    </subcellularLocation>
</comment>
<dbReference type="RefSeq" id="WP_301192141.1">
    <property type="nucleotide sequence ID" value="NZ_JAPDPJ010000058.1"/>
</dbReference>
<dbReference type="PANTHER" id="PTHR13929">
    <property type="entry name" value="1,4-DIHYDROXY-2-NAPHTHOATE OCTAPRENYLTRANSFERASE"/>
    <property type="match status" value="1"/>
</dbReference>
<comment type="caution">
    <text evidence="10">The sequence shown here is derived from an EMBL/GenBank/DDBJ whole genome shotgun (WGS) entry which is preliminary data.</text>
</comment>
<feature type="transmembrane region" description="Helical" evidence="8">
    <location>
        <begin position="280"/>
        <end position="300"/>
    </location>
</feature>
<keyword evidence="6 8" id="KW-1133">Transmembrane helix</keyword>
<dbReference type="AlphaFoldDB" id="A0AAE3SHX7"/>
<dbReference type="CDD" id="cd13962">
    <property type="entry name" value="PT_UbiA_UBIAD1"/>
    <property type="match status" value="1"/>
</dbReference>
<dbReference type="EC" id="2.5.1.74" evidence="8 9"/>
<feature type="transmembrane region" description="Helical" evidence="8">
    <location>
        <begin position="7"/>
        <end position="30"/>
    </location>
</feature>
<dbReference type="Gene3D" id="1.10.357.140">
    <property type="entry name" value="UbiA prenyltransferase"/>
    <property type="match status" value="1"/>
</dbReference>
<dbReference type="GO" id="GO:0042371">
    <property type="term" value="P:vitamin K biosynthetic process"/>
    <property type="evidence" value="ECO:0007669"/>
    <property type="project" value="TreeGrafter"/>
</dbReference>
<keyword evidence="3 8" id="KW-1003">Cell membrane</keyword>
<evidence type="ECO:0000256" key="5">
    <source>
        <dbReference type="ARBA" id="ARBA00022692"/>
    </source>
</evidence>
<proteinExistence type="inferred from homology"/>
<dbReference type="GO" id="GO:0009234">
    <property type="term" value="P:menaquinone biosynthetic process"/>
    <property type="evidence" value="ECO:0007669"/>
    <property type="project" value="UniProtKB-UniRule"/>
</dbReference>
<sequence length="301" mass="33453">MLNIKPYILSFRLQTLPLAVSTVLMGNIIAAYHNSYHSYVGIFAVITTIFLQILSNVANDYGDAISGADNEERVGPERMVASGKISRKAMRNTVVVFVSLSLLSGIILIYFGNFRAVSIKSIGLFILGIGAIAAAIKYTVGKNPYGYRGLGDIFVFIFFGLVGVLGTYFLHTGTIHLWVVLPASAMGFLSVGVLNLNNLRDVETDAKTGKNTLVVKNGSKWGKKYHVFLHLGALFSLLIFGIYNFTEWYQWIFILVFILLLKDLIFVYKNNDPMLLYPYLKKLAISTFLLVLFLGLPLLLL</sequence>
<name>A0AAE3SHX7_9BACT</name>
<evidence type="ECO:0000256" key="6">
    <source>
        <dbReference type="ARBA" id="ARBA00022989"/>
    </source>
</evidence>
<dbReference type="GO" id="GO:0005886">
    <property type="term" value="C:plasma membrane"/>
    <property type="evidence" value="ECO:0007669"/>
    <property type="project" value="UniProtKB-SubCell"/>
</dbReference>
<dbReference type="GO" id="GO:0046428">
    <property type="term" value="F:1,4-dihydroxy-2-naphthoate polyprenyltransferase activity"/>
    <property type="evidence" value="ECO:0007669"/>
    <property type="project" value="UniProtKB-UniRule"/>
</dbReference>
<comment type="catalytic activity">
    <reaction evidence="8">
        <text>an all-trans-polyprenyl diphosphate + 1,4-dihydroxy-2-naphthoate + H(+) = a 2-demethylmenaquinol + CO2 + diphosphate</text>
        <dbReference type="Rhea" id="RHEA:26478"/>
        <dbReference type="Rhea" id="RHEA-COMP:9563"/>
        <dbReference type="Rhea" id="RHEA-COMP:9564"/>
        <dbReference type="ChEBI" id="CHEBI:11173"/>
        <dbReference type="ChEBI" id="CHEBI:15378"/>
        <dbReference type="ChEBI" id="CHEBI:16526"/>
        <dbReference type="ChEBI" id="CHEBI:33019"/>
        <dbReference type="ChEBI" id="CHEBI:55437"/>
        <dbReference type="ChEBI" id="CHEBI:58914"/>
        <dbReference type="EC" id="2.5.1.74"/>
    </reaction>
</comment>
<evidence type="ECO:0000256" key="8">
    <source>
        <dbReference type="HAMAP-Rule" id="MF_01937"/>
    </source>
</evidence>
<gene>
    <name evidence="8 10" type="primary">menA</name>
    <name evidence="10" type="ORF">OM075_19095</name>
</gene>
<feature type="transmembrane region" description="Helical" evidence="8">
    <location>
        <begin position="175"/>
        <end position="196"/>
    </location>
</feature>
<evidence type="ECO:0000256" key="7">
    <source>
        <dbReference type="ARBA" id="ARBA00023136"/>
    </source>
</evidence>
<dbReference type="EMBL" id="JAPDPJ010000058">
    <property type="protein sequence ID" value="MCW3788583.1"/>
    <property type="molecule type" value="Genomic_DNA"/>
</dbReference>
<evidence type="ECO:0000256" key="2">
    <source>
        <dbReference type="ARBA" id="ARBA00022428"/>
    </source>
</evidence>
<evidence type="ECO:0000313" key="11">
    <source>
        <dbReference type="Proteomes" id="UP001209229"/>
    </source>
</evidence>
<evidence type="ECO:0000256" key="1">
    <source>
        <dbReference type="ARBA" id="ARBA00004141"/>
    </source>
</evidence>
<reference evidence="10" key="1">
    <citation type="submission" date="2022-10" db="EMBL/GenBank/DDBJ databases">
        <authorList>
            <person name="Yu W.X."/>
        </authorList>
    </citation>
    <scope>NUCLEOTIDE SEQUENCE</scope>
    <source>
        <strain evidence="10">AAT</strain>
    </source>
</reference>
<dbReference type="InterPro" id="IPR026046">
    <property type="entry name" value="UBIAD1"/>
</dbReference>
<feature type="transmembrane region" description="Helical" evidence="8">
    <location>
        <begin position="225"/>
        <end position="243"/>
    </location>
</feature>
<evidence type="ECO:0000256" key="3">
    <source>
        <dbReference type="ARBA" id="ARBA00022475"/>
    </source>
</evidence>
<dbReference type="HAMAP" id="MF_01937">
    <property type="entry name" value="MenA_1"/>
    <property type="match status" value="1"/>
</dbReference>
<dbReference type="PANTHER" id="PTHR13929:SF0">
    <property type="entry name" value="UBIA PRENYLTRANSFERASE DOMAIN-CONTAINING PROTEIN 1"/>
    <property type="match status" value="1"/>
</dbReference>
<comment type="similarity">
    <text evidence="8">Belongs to the MenA family. Type 1 subfamily.</text>
</comment>
<feature type="transmembrane region" description="Helical" evidence="8">
    <location>
        <begin position="249"/>
        <end position="268"/>
    </location>
</feature>
<protein>
    <recommendedName>
        <fullName evidence="8 9">1,4-dihydroxy-2-naphthoate octaprenyltransferase</fullName>
        <shortName evidence="8">DHNA-octaprenyltransferase</shortName>
        <ecNumber evidence="8 9">2.5.1.74</ecNumber>
    </recommendedName>
</protein>
<dbReference type="NCBIfam" id="TIGR00751">
    <property type="entry name" value="menA"/>
    <property type="match status" value="1"/>
</dbReference>
<evidence type="ECO:0000256" key="9">
    <source>
        <dbReference type="NCBIfam" id="TIGR00751"/>
    </source>
</evidence>
<feature type="transmembrane region" description="Helical" evidence="8">
    <location>
        <begin position="94"/>
        <end position="111"/>
    </location>
</feature>
<keyword evidence="5 8" id="KW-0812">Transmembrane</keyword>
<feature type="transmembrane region" description="Helical" evidence="8">
    <location>
        <begin position="36"/>
        <end position="54"/>
    </location>
</feature>
<keyword evidence="11" id="KW-1185">Reference proteome</keyword>
<dbReference type="InterPro" id="IPR044878">
    <property type="entry name" value="UbiA_sf"/>
</dbReference>
<organism evidence="10 11">
    <name type="scientific">Plebeiibacterium sediminum</name>
    <dbReference type="NCBI Taxonomy" id="2992112"/>
    <lineage>
        <taxon>Bacteria</taxon>
        <taxon>Pseudomonadati</taxon>
        <taxon>Bacteroidota</taxon>
        <taxon>Bacteroidia</taxon>
        <taxon>Marinilabiliales</taxon>
        <taxon>Marinilabiliaceae</taxon>
        <taxon>Plebeiibacterium</taxon>
    </lineage>
</organism>
<keyword evidence="7 8" id="KW-0472">Membrane</keyword>
<accession>A0AAE3SHX7</accession>
<dbReference type="InterPro" id="IPR004657">
    <property type="entry name" value="MenA"/>
</dbReference>
<dbReference type="PIRSF" id="PIRSF005355">
    <property type="entry name" value="UBIAD1"/>
    <property type="match status" value="1"/>
</dbReference>
<keyword evidence="2 8" id="KW-0474">Menaquinone biosynthesis</keyword>
<evidence type="ECO:0000313" key="10">
    <source>
        <dbReference type="EMBL" id="MCW3788583.1"/>
    </source>
</evidence>
<feature type="transmembrane region" description="Helical" evidence="8">
    <location>
        <begin position="117"/>
        <end position="138"/>
    </location>
</feature>
<feature type="transmembrane region" description="Helical" evidence="8">
    <location>
        <begin position="150"/>
        <end position="169"/>
    </location>
</feature>
<dbReference type="InterPro" id="IPR000537">
    <property type="entry name" value="UbiA_prenyltransferase"/>
</dbReference>
<dbReference type="Pfam" id="PF01040">
    <property type="entry name" value="UbiA"/>
    <property type="match status" value="1"/>
</dbReference>
<comment type="pathway">
    <text evidence="8">Quinol/quinone metabolism; menaquinone biosynthesis; menaquinol from 1,4-dihydroxy-2-naphthoate: step 1/2.</text>
</comment>
<keyword evidence="4 8" id="KW-0808">Transferase</keyword>
<evidence type="ECO:0000256" key="4">
    <source>
        <dbReference type="ARBA" id="ARBA00022679"/>
    </source>
</evidence>
<comment type="function">
    <text evidence="8">Conversion of 1,4-dihydroxy-2-naphthoate (DHNA) to demethylmenaquinone (DMK).</text>
</comment>